<protein>
    <submittedName>
        <fullName evidence="2">Uncharacterized protein</fullName>
    </submittedName>
</protein>
<dbReference type="EMBL" id="JBHSQW010000009">
    <property type="protein sequence ID" value="MFC5993522.1"/>
    <property type="molecule type" value="Genomic_DNA"/>
</dbReference>
<dbReference type="RefSeq" id="WP_379583167.1">
    <property type="nucleotide sequence ID" value="NZ_JBHSQW010000009.1"/>
</dbReference>
<dbReference type="Proteomes" id="UP001596302">
    <property type="component" value="Unassembled WGS sequence"/>
</dbReference>
<evidence type="ECO:0000313" key="2">
    <source>
        <dbReference type="EMBL" id="MFC5993522.1"/>
    </source>
</evidence>
<sequence>MIPLDDTVRVVLLVGLAAAAAAFALSGAVLATRGDRRRPQHTAARAGSAHDRGPQLPVGAPIGPPRHLRPPQQPPLATCPTQPLPSAPSHPTRTREAR</sequence>
<name>A0ABW1IYW4_9PSEU</name>
<organism evidence="2 3">
    <name type="scientific">Pseudonocardia hispaniensis</name>
    <dbReference type="NCBI Taxonomy" id="904933"/>
    <lineage>
        <taxon>Bacteria</taxon>
        <taxon>Bacillati</taxon>
        <taxon>Actinomycetota</taxon>
        <taxon>Actinomycetes</taxon>
        <taxon>Pseudonocardiales</taxon>
        <taxon>Pseudonocardiaceae</taxon>
        <taxon>Pseudonocardia</taxon>
    </lineage>
</organism>
<feature type="region of interest" description="Disordered" evidence="1">
    <location>
        <begin position="29"/>
        <end position="98"/>
    </location>
</feature>
<keyword evidence="3" id="KW-1185">Reference proteome</keyword>
<comment type="caution">
    <text evidence="2">The sequence shown here is derived from an EMBL/GenBank/DDBJ whole genome shotgun (WGS) entry which is preliminary data.</text>
</comment>
<evidence type="ECO:0000256" key="1">
    <source>
        <dbReference type="SAM" id="MobiDB-lite"/>
    </source>
</evidence>
<accession>A0ABW1IYW4</accession>
<gene>
    <name evidence="2" type="ORF">ACFQE5_04740</name>
</gene>
<reference evidence="3" key="1">
    <citation type="journal article" date="2019" name="Int. J. Syst. Evol. Microbiol.">
        <title>The Global Catalogue of Microorganisms (GCM) 10K type strain sequencing project: providing services to taxonomists for standard genome sequencing and annotation.</title>
        <authorList>
            <consortium name="The Broad Institute Genomics Platform"/>
            <consortium name="The Broad Institute Genome Sequencing Center for Infectious Disease"/>
            <person name="Wu L."/>
            <person name="Ma J."/>
        </authorList>
    </citation>
    <scope>NUCLEOTIDE SEQUENCE [LARGE SCALE GENOMIC DNA]</scope>
    <source>
        <strain evidence="3">CCM 8391</strain>
    </source>
</reference>
<proteinExistence type="predicted"/>
<evidence type="ECO:0000313" key="3">
    <source>
        <dbReference type="Proteomes" id="UP001596302"/>
    </source>
</evidence>